<dbReference type="PANTHER" id="PTHR37787">
    <property type="entry name" value="BIOGENESIS OF LYSOSOME-RELATED ORGANELLES COMPLEX 1 SUBUNIT KXD1"/>
    <property type="match status" value="1"/>
</dbReference>
<protein>
    <recommendedName>
        <fullName evidence="4">Biogenesis of lysosome-related organelles complex 1 subunit KXD1</fullName>
    </recommendedName>
    <alternativeName>
        <fullName evidence="7">KxDL homolog</fullName>
    </alternativeName>
</protein>
<sequence>MHSDAESSSYAGSAASISSTEEFSINDFVTQVEAVFDPLPLDRALVIEAQLSGLTNSAVRDLEELTEQAIELVPRSKETAARGKELVRLISADLDWIDHHLTALSEKVRMAHPIEYSAAKEKVRPGAL</sequence>
<evidence type="ECO:0000256" key="5">
    <source>
        <dbReference type="ARBA" id="ARBA00022448"/>
    </source>
</evidence>
<dbReference type="AlphaFoldDB" id="A0A2T0FK42"/>
<keyword evidence="10" id="KW-1185">Reference proteome</keyword>
<dbReference type="RefSeq" id="XP_024665293.1">
    <property type="nucleotide sequence ID" value="XM_024809525.1"/>
</dbReference>
<keyword evidence="6" id="KW-0967">Endosome</keyword>
<evidence type="ECO:0000256" key="3">
    <source>
        <dbReference type="ARBA" id="ARBA00005913"/>
    </source>
</evidence>
<evidence type="ECO:0000256" key="1">
    <source>
        <dbReference type="ARBA" id="ARBA00002069"/>
    </source>
</evidence>
<comment type="similarity">
    <text evidence="3">Belongs to the KXD1 family.</text>
</comment>
<dbReference type="Pfam" id="PF10241">
    <property type="entry name" value="KxDL"/>
    <property type="match status" value="1"/>
</dbReference>
<dbReference type="PANTHER" id="PTHR37787:SF1">
    <property type="entry name" value="BIOGENESIS OF LYSOSOME-RELATED ORGANELLES COMPLEX 1 SUBUNIT KXD1"/>
    <property type="match status" value="1"/>
</dbReference>
<proteinExistence type="inferred from homology"/>
<dbReference type="OrthoDB" id="4089816at2759"/>
<organism evidence="9 10">
    <name type="scientific">Wickerhamiella sorbophila</name>
    <dbReference type="NCBI Taxonomy" id="45607"/>
    <lineage>
        <taxon>Eukaryota</taxon>
        <taxon>Fungi</taxon>
        <taxon>Dikarya</taxon>
        <taxon>Ascomycota</taxon>
        <taxon>Saccharomycotina</taxon>
        <taxon>Dipodascomycetes</taxon>
        <taxon>Dipodascales</taxon>
        <taxon>Trichomonascaceae</taxon>
        <taxon>Wickerhamiella</taxon>
    </lineage>
</organism>
<evidence type="ECO:0000256" key="4">
    <source>
        <dbReference type="ARBA" id="ARBA00016207"/>
    </source>
</evidence>
<dbReference type="GO" id="GO:0005768">
    <property type="term" value="C:endosome"/>
    <property type="evidence" value="ECO:0007669"/>
    <property type="project" value="UniProtKB-SubCell"/>
</dbReference>
<comment type="subcellular location">
    <subcellularLocation>
        <location evidence="2">Endosome</location>
    </subcellularLocation>
</comment>
<evidence type="ECO:0000256" key="7">
    <source>
        <dbReference type="ARBA" id="ARBA00029808"/>
    </source>
</evidence>
<dbReference type="EMBL" id="NDIQ01000021">
    <property type="protein sequence ID" value="PRT55348.1"/>
    <property type="molecule type" value="Genomic_DNA"/>
</dbReference>
<accession>A0A2T0FK42</accession>
<keyword evidence="5" id="KW-0813">Transport</keyword>
<feature type="domain" description="KxDL" evidence="8">
    <location>
        <begin position="33"/>
        <end position="116"/>
    </location>
</feature>
<name>A0A2T0FK42_9ASCO</name>
<reference evidence="9 10" key="1">
    <citation type="submission" date="2017-04" db="EMBL/GenBank/DDBJ databases">
        <title>Genome sequencing of [Candida] sorbophila.</title>
        <authorList>
            <person name="Ahn J.O."/>
        </authorList>
    </citation>
    <scope>NUCLEOTIDE SEQUENCE [LARGE SCALE GENOMIC DNA]</scope>
    <source>
        <strain evidence="9 10">DS02</strain>
    </source>
</reference>
<evidence type="ECO:0000259" key="8">
    <source>
        <dbReference type="Pfam" id="PF10241"/>
    </source>
</evidence>
<dbReference type="GO" id="GO:0007032">
    <property type="term" value="P:endosome organization"/>
    <property type="evidence" value="ECO:0007669"/>
    <property type="project" value="TreeGrafter"/>
</dbReference>
<gene>
    <name evidence="9" type="ORF">B9G98_02968</name>
</gene>
<comment type="caution">
    <text evidence="9">The sequence shown here is derived from an EMBL/GenBank/DDBJ whole genome shotgun (WGS) entry which is preliminary data.</text>
</comment>
<dbReference type="InterPro" id="IPR019371">
    <property type="entry name" value="KxDL_dom"/>
</dbReference>
<dbReference type="GO" id="GO:0031083">
    <property type="term" value="C:BLOC-1 complex"/>
    <property type="evidence" value="ECO:0007669"/>
    <property type="project" value="TreeGrafter"/>
</dbReference>
<dbReference type="GO" id="GO:0032880">
    <property type="term" value="P:regulation of protein localization"/>
    <property type="evidence" value="ECO:0007669"/>
    <property type="project" value="TreeGrafter"/>
</dbReference>
<evidence type="ECO:0000313" key="9">
    <source>
        <dbReference type="EMBL" id="PRT55348.1"/>
    </source>
</evidence>
<evidence type="ECO:0000256" key="2">
    <source>
        <dbReference type="ARBA" id="ARBA00004177"/>
    </source>
</evidence>
<dbReference type="Proteomes" id="UP000238350">
    <property type="component" value="Unassembled WGS sequence"/>
</dbReference>
<dbReference type="InterPro" id="IPR051390">
    <property type="entry name" value="BLOC-1_subunit_KXD1"/>
</dbReference>
<evidence type="ECO:0000256" key="6">
    <source>
        <dbReference type="ARBA" id="ARBA00022753"/>
    </source>
</evidence>
<dbReference type="GeneID" id="36516716"/>
<comment type="function">
    <text evidence="1">Component of the biogenesis of lysosome-related organelles complex-1 (BLOC-1) involved in endosomal cargo sorting.</text>
</comment>
<evidence type="ECO:0000313" key="10">
    <source>
        <dbReference type="Proteomes" id="UP000238350"/>
    </source>
</evidence>